<evidence type="ECO:0000313" key="1">
    <source>
        <dbReference type="EMBL" id="CAP79804.1"/>
    </source>
</evidence>
<dbReference type="EMBL" id="AM920427">
    <property type="protein sequence ID" value="CAP79804.1"/>
    <property type="molecule type" value="Genomic_DNA"/>
</dbReference>
<keyword evidence="2" id="KW-1185">Reference proteome</keyword>
<dbReference type="Proteomes" id="UP000000724">
    <property type="component" value="Contig Pc00c12"/>
</dbReference>
<dbReference type="AlphaFoldDB" id="B6GZ50"/>
<sequence length="128" mass="14275">MATRKLCAATLSGFSTVLSHPVRGKCLSGSIACRNGRSVASMVKKEKVSFVRLLERVLGIRYSVAVHVSQCSYLDQSGWWRRSWACRDTFMATSLTFKRGISLSIYLSPSVASEKKKTFARLYLTTAR</sequence>
<name>B6GZ50_PENRW</name>
<accession>B6GZ50</accession>
<dbReference type="VEuPathDB" id="FungiDB:PCH_Pc12g01770"/>
<evidence type="ECO:0000313" key="2">
    <source>
        <dbReference type="Proteomes" id="UP000000724"/>
    </source>
</evidence>
<gene>
    <name evidence="1" type="ORF">Pc12g01770</name>
    <name evidence="1" type="ORF">PCH_Pc12g01770</name>
</gene>
<protein>
    <submittedName>
        <fullName evidence="1">Uncharacterized protein</fullName>
    </submittedName>
</protein>
<proteinExistence type="predicted"/>
<dbReference type="HOGENOM" id="CLU_1960300_0_0_1"/>
<reference evidence="1 2" key="1">
    <citation type="journal article" date="2008" name="Nat. Biotechnol.">
        <title>Genome sequencing and analysis of the filamentous fungus Penicillium chrysogenum.</title>
        <authorList>
            <person name="van den Berg M.A."/>
            <person name="Albang R."/>
            <person name="Albermann K."/>
            <person name="Badger J.H."/>
            <person name="Daran J.-M."/>
            <person name="Driessen A.J.M."/>
            <person name="Garcia-Estrada C."/>
            <person name="Fedorova N.D."/>
            <person name="Harris D.M."/>
            <person name="Heijne W.H.M."/>
            <person name="Joardar V.S."/>
            <person name="Kiel J.A.K.W."/>
            <person name="Kovalchuk A."/>
            <person name="Martin J.F."/>
            <person name="Nierman W.C."/>
            <person name="Nijland J.G."/>
            <person name="Pronk J.T."/>
            <person name="Roubos J.A."/>
            <person name="van der Klei I.J."/>
            <person name="van Peij N.N.M.E."/>
            <person name="Veenhuis M."/>
            <person name="von Doehren H."/>
            <person name="Wagner C."/>
            <person name="Wortman J.R."/>
            <person name="Bovenberg R.A.L."/>
        </authorList>
    </citation>
    <scope>NUCLEOTIDE SEQUENCE [LARGE SCALE GENOMIC DNA]</scope>
    <source>
        <strain evidence="2">ATCC 28089 / DSM 1075 / NRRL 1951 / Wisconsin 54-1255</strain>
    </source>
</reference>
<organism evidence="1 2">
    <name type="scientific">Penicillium rubens (strain ATCC 28089 / DSM 1075 / NRRL 1951 / Wisconsin 54-1255)</name>
    <name type="common">Penicillium chrysogenum</name>
    <dbReference type="NCBI Taxonomy" id="500485"/>
    <lineage>
        <taxon>Eukaryota</taxon>
        <taxon>Fungi</taxon>
        <taxon>Dikarya</taxon>
        <taxon>Ascomycota</taxon>
        <taxon>Pezizomycotina</taxon>
        <taxon>Eurotiomycetes</taxon>
        <taxon>Eurotiomycetidae</taxon>
        <taxon>Eurotiales</taxon>
        <taxon>Aspergillaceae</taxon>
        <taxon>Penicillium</taxon>
        <taxon>Penicillium chrysogenum species complex</taxon>
    </lineage>
</organism>